<sequence length="461" mass="51051">MASPHSWFCGWALASSSSAPSPPFPCQPASPRRCGPLPLRPTTAWTSMPRPTSQWRSRRWFRTPRGGWRGPGSLERRSGPRPPGQEPAEVPQIKGPVEIPNKEEEVQLDRPDAGVAVADGEAHRHEPPIPHDRVMVDVRKDQEELQQEGKRPAQEEEGPAQEVKRPAQKEEGPAQEAEESEQGAGHAQEADRKGGEGQVAERANEVIEKPAANEKVPEPPPYKDVENPPPDKVHAGKADERVALKPEEGVKAAEQPAEKRAPVAPGPELQKRAEGPQAQKNLEAKDPAAEDKMEEGQLDHAVLLQVIKEQQEQQKRLLDQQEKLLAVIQEQHKEIHQEQRPADMAPEAGGRRCRSPRRTLLGARGPGQAVTTKRGAPKTQPPNPTSQPTQTRPSMEGGAWGRGLRRLRTARRGGVWPSRTPTLGWGPGGCLWRRRSRRSPSRTSNRPPIRSCWRRTGSTRR</sequence>
<feature type="compositionally biased region" description="Basic and acidic residues" evidence="1">
    <location>
        <begin position="282"/>
        <end position="295"/>
    </location>
</feature>
<feature type="region of interest" description="Disordered" evidence="1">
    <location>
        <begin position="334"/>
        <end position="461"/>
    </location>
</feature>
<dbReference type="AlphaFoldDB" id="A0AAD7RCP1"/>
<feature type="compositionally biased region" description="Basic and acidic residues" evidence="1">
    <location>
        <begin position="162"/>
        <end position="172"/>
    </location>
</feature>
<organism evidence="2 3">
    <name type="scientific">Aldrovandia affinis</name>
    <dbReference type="NCBI Taxonomy" id="143900"/>
    <lineage>
        <taxon>Eukaryota</taxon>
        <taxon>Metazoa</taxon>
        <taxon>Chordata</taxon>
        <taxon>Craniata</taxon>
        <taxon>Vertebrata</taxon>
        <taxon>Euteleostomi</taxon>
        <taxon>Actinopterygii</taxon>
        <taxon>Neopterygii</taxon>
        <taxon>Teleostei</taxon>
        <taxon>Notacanthiformes</taxon>
        <taxon>Halosauridae</taxon>
        <taxon>Aldrovandia</taxon>
    </lineage>
</organism>
<evidence type="ECO:0000256" key="1">
    <source>
        <dbReference type="SAM" id="MobiDB-lite"/>
    </source>
</evidence>
<feature type="compositionally biased region" description="Basic and acidic residues" evidence="1">
    <location>
        <begin position="100"/>
        <end position="112"/>
    </location>
</feature>
<feature type="compositionally biased region" description="Basic and acidic residues" evidence="1">
    <location>
        <begin position="202"/>
        <end position="261"/>
    </location>
</feature>
<dbReference type="EMBL" id="JAINUG010000344">
    <property type="protein sequence ID" value="KAJ8377668.1"/>
    <property type="molecule type" value="Genomic_DNA"/>
</dbReference>
<gene>
    <name evidence="2" type="ORF">AAFF_G00255130</name>
</gene>
<comment type="caution">
    <text evidence="2">The sequence shown here is derived from an EMBL/GenBank/DDBJ whole genome shotgun (WGS) entry which is preliminary data.</text>
</comment>
<protein>
    <submittedName>
        <fullName evidence="2">Uncharacterized protein</fullName>
    </submittedName>
</protein>
<evidence type="ECO:0000313" key="3">
    <source>
        <dbReference type="Proteomes" id="UP001221898"/>
    </source>
</evidence>
<accession>A0AAD7RCP1</accession>
<proteinExistence type="predicted"/>
<dbReference type="Proteomes" id="UP001221898">
    <property type="component" value="Unassembled WGS sequence"/>
</dbReference>
<name>A0AAD7RCP1_9TELE</name>
<reference evidence="2" key="1">
    <citation type="journal article" date="2023" name="Science">
        <title>Genome structures resolve the early diversification of teleost fishes.</title>
        <authorList>
            <person name="Parey E."/>
            <person name="Louis A."/>
            <person name="Montfort J."/>
            <person name="Bouchez O."/>
            <person name="Roques C."/>
            <person name="Iampietro C."/>
            <person name="Lluch J."/>
            <person name="Castinel A."/>
            <person name="Donnadieu C."/>
            <person name="Desvignes T."/>
            <person name="Floi Bucao C."/>
            <person name="Jouanno E."/>
            <person name="Wen M."/>
            <person name="Mejri S."/>
            <person name="Dirks R."/>
            <person name="Jansen H."/>
            <person name="Henkel C."/>
            <person name="Chen W.J."/>
            <person name="Zahm M."/>
            <person name="Cabau C."/>
            <person name="Klopp C."/>
            <person name="Thompson A.W."/>
            <person name="Robinson-Rechavi M."/>
            <person name="Braasch I."/>
            <person name="Lecointre G."/>
            <person name="Bobe J."/>
            <person name="Postlethwait J.H."/>
            <person name="Berthelot C."/>
            <person name="Roest Crollius H."/>
            <person name="Guiguen Y."/>
        </authorList>
    </citation>
    <scope>NUCLEOTIDE SEQUENCE</scope>
    <source>
        <strain evidence="2">NC1722</strain>
    </source>
</reference>
<keyword evidence="3" id="KW-1185">Reference proteome</keyword>
<feature type="compositionally biased region" description="Low complexity" evidence="1">
    <location>
        <begin position="441"/>
        <end position="451"/>
    </location>
</feature>
<feature type="compositionally biased region" description="Basic and acidic residues" evidence="1">
    <location>
        <begin position="120"/>
        <end position="154"/>
    </location>
</feature>
<evidence type="ECO:0000313" key="2">
    <source>
        <dbReference type="EMBL" id="KAJ8377668.1"/>
    </source>
</evidence>
<feature type="region of interest" description="Disordered" evidence="1">
    <location>
        <begin position="15"/>
        <end position="295"/>
    </location>
</feature>
<feature type="compositionally biased region" description="Polar residues" evidence="1">
    <location>
        <begin position="43"/>
        <end position="55"/>
    </location>
</feature>